<protein>
    <recommendedName>
        <fullName evidence="3">Type VI secretion system-associated protein</fullName>
    </recommendedName>
</protein>
<dbReference type="Proteomes" id="UP000033924">
    <property type="component" value="Unassembled WGS sequence"/>
</dbReference>
<dbReference type="AlphaFoldDB" id="A0A0M2KC12"/>
<dbReference type="EMBL" id="JXNU01000003">
    <property type="protein sequence ID" value="KKF34798.1"/>
    <property type="molecule type" value="Genomic_DNA"/>
</dbReference>
<comment type="caution">
    <text evidence="1">The sequence shown here is derived from an EMBL/GenBank/DDBJ whole genome shotgun (WGS) entry which is preliminary data.</text>
</comment>
<accession>A0A0M2KC12</accession>
<evidence type="ECO:0000313" key="1">
    <source>
        <dbReference type="EMBL" id="KKF34798.1"/>
    </source>
</evidence>
<name>A0A0M2KC12_9GAMM</name>
<sequence length="315" mass="34577">MKFGLPVTATLLIATAVQAEDYRVVYSPSMALEVFIDNVDSSAPRDWCNKSIHLRIVSGKSTTPDTLGSFLPRVGTLLQKQCNNLEELPWQMTSEKGLALANGTALKQHNWRPILLADAPISTSSSASPSDLSPPANPTPLPVFALPGGCHFRTSWEGNGKSLFIPDDKNLNCTSGGWLEGKSTLTLYVEGEHQSVVVHFYQGFPLHNVHPASGEINIVSANNQRLVATLAGAPDSWLLLRFNPALHVWSFDGTLLVKINHAETADHLLLKERAESIRQTWYSVVDRQIKINVLLVDYLHVDLADPSTGAWRIVN</sequence>
<keyword evidence="2" id="KW-1185">Reference proteome</keyword>
<dbReference type="PATRIC" id="fig|65700.7.peg.1039"/>
<proteinExistence type="predicted"/>
<evidence type="ECO:0000313" key="2">
    <source>
        <dbReference type="Proteomes" id="UP000033924"/>
    </source>
</evidence>
<dbReference type="STRING" id="65700.SY86_04110"/>
<evidence type="ECO:0008006" key="3">
    <source>
        <dbReference type="Google" id="ProtNLM"/>
    </source>
</evidence>
<gene>
    <name evidence="1" type="ORF">SY86_04110</name>
</gene>
<organism evidence="1 2">
    <name type="scientific">Erwinia tracheiphila</name>
    <dbReference type="NCBI Taxonomy" id="65700"/>
    <lineage>
        <taxon>Bacteria</taxon>
        <taxon>Pseudomonadati</taxon>
        <taxon>Pseudomonadota</taxon>
        <taxon>Gammaproteobacteria</taxon>
        <taxon>Enterobacterales</taxon>
        <taxon>Erwiniaceae</taxon>
        <taxon>Erwinia</taxon>
    </lineage>
</organism>
<dbReference type="RefSeq" id="WP_016189461.1">
    <property type="nucleotide sequence ID" value="NZ_CP089932.1"/>
</dbReference>
<reference evidence="1 2" key="1">
    <citation type="submission" date="2015-01" db="EMBL/GenBank/DDBJ databases">
        <title>Erwinia tracheiphila.</title>
        <authorList>
            <person name="Shapiro L.R."/>
        </authorList>
    </citation>
    <scope>NUCLEOTIDE SEQUENCE [LARGE SCALE GENOMIC DNA]</scope>
    <source>
        <strain evidence="1 2">BuffGH</strain>
    </source>
</reference>